<proteinExistence type="predicted"/>
<evidence type="ECO:0000313" key="3">
    <source>
        <dbReference type="WBParaSite" id="PSAMB.scaffold898size38992.g9628.t1"/>
    </source>
</evidence>
<dbReference type="InterPro" id="IPR051852">
    <property type="entry name" value="Alpha-type_PK"/>
</dbReference>
<dbReference type="FunFam" id="3.30.200.20:FF:000336">
    <property type="entry name" value="Eukaryotic elongation factor 2 kinase"/>
    <property type="match status" value="1"/>
</dbReference>
<protein>
    <submittedName>
        <fullName evidence="3">Uncharacterized protein</fullName>
    </submittedName>
</protein>
<dbReference type="PANTHER" id="PTHR45992:SF2">
    <property type="entry name" value="EUKARYOTIC ELONGATION FACTOR 2 KINASE"/>
    <property type="match status" value="1"/>
</dbReference>
<dbReference type="InterPro" id="IPR011009">
    <property type="entry name" value="Kinase-like_dom_sf"/>
</dbReference>
<name>A0A914XND5_9BILA</name>
<evidence type="ECO:0000256" key="1">
    <source>
        <dbReference type="SAM" id="MobiDB-lite"/>
    </source>
</evidence>
<dbReference type="GO" id="GO:0031037">
    <property type="term" value="P:myosin II filament disassembly"/>
    <property type="evidence" value="ECO:0007669"/>
    <property type="project" value="TreeGrafter"/>
</dbReference>
<reference evidence="3" key="1">
    <citation type="submission" date="2022-11" db="UniProtKB">
        <authorList>
            <consortium name="WormBaseParasite"/>
        </authorList>
    </citation>
    <scope>IDENTIFICATION</scope>
</reference>
<dbReference type="Proteomes" id="UP000887566">
    <property type="component" value="Unplaced"/>
</dbReference>
<dbReference type="SUPFAM" id="SSF56112">
    <property type="entry name" value="Protein kinase-like (PK-like)"/>
    <property type="match status" value="1"/>
</dbReference>
<dbReference type="PANTHER" id="PTHR45992">
    <property type="entry name" value="EUKARYOTIC ELONGATION FACTOR 2 KINASE-RELATED"/>
    <property type="match status" value="1"/>
</dbReference>
<accession>A0A914XND5</accession>
<feature type="region of interest" description="Disordered" evidence="1">
    <location>
        <begin position="1"/>
        <end position="45"/>
    </location>
</feature>
<dbReference type="WBParaSite" id="PSAMB.scaffold898size38992.g9628.t1">
    <property type="protein sequence ID" value="PSAMB.scaffold898size38992.g9628.t1"/>
    <property type="gene ID" value="PSAMB.scaffold898size38992.g9628"/>
</dbReference>
<evidence type="ECO:0000313" key="2">
    <source>
        <dbReference type="Proteomes" id="UP000887566"/>
    </source>
</evidence>
<dbReference type="AlphaFoldDB" id="A0A914XND5"/>
<dbReference type="GO" id="GO:0004686">
    <property type="term" value="F:elongation factor-2 kinase activity"/>
    <property type="evidence" value="ECO:0007669"/>
    <property type="project" value="TreeGrafter"/>
</dbReference>
<sequence length="199" mass="23112">MPHVERSPQSSPPPPFEAPSDDTKFAKTSLSPRSSHRSESSEDEWPLWSLADDPHQQFHTETFHHQSLEAINESEESAQKLINGPGVVLKSGFHRSISESGAALNDPLADRQRTAARWQNVARRARSLRDPWYRFHLTDLPTEECVRHYYSSIRKEWWKDTVQVKMHPEPFARGAMRECFRLKKLSKFTKSENWETAMN</sequence>
<keyword evidence="2" id="KW-1185">Reference proteome</keyword>
<dbReference type="GO" id="GO:1903013">
    <property type="term" value="P:response to differentiation-inducing factor 1"/>
    <property type="evidence" value="ECO:0007669"/>
    <property type="project" value="TreeGrafter"/>
</dbReference>
<dbReference type="Gene3D" id="3.30.200.20">
    <property type="entry name" value="Phosphorylase Kinase, domain 1"/>
    <property type="match status" value="1"/>
</dbReference>
<organism evidence="2 3">
    <name type="scientific">Plectus sambesii</name>
    <dbReference type="NCBI Taxonomy" id="2011161"/>
    <lineage>
        <taxon>Eukaryota</taxon>
        <taxon>Metazoa</taxon>
        <taxon>Ecdysozoa</taxon>
        <taxon>Nematoda</taxon>
        <taxon>Chromadorea</taxon>
        <taxon>Plectida</taxon>
        <taxon>Plectina</taxon>
        <taxon>Plectoidea</taxon>
        <taxon>Plectidae</taxon>
        <taxon>Plectus</taxon>
    </lineage>
</organism>